<name>E1X596_HALMS</name>
<dbReference type="Proteomes" id="UP000008963">
    <property type="component" value="Chromosome"/>
</dbReference>
<dbReference type="OrthoDB" id="5298705at2"/>
<reference evidence="3" key="1">
    <citation type="journal article" date="2013" name="ISME J.">
        <title>A small predatory core genome in the divergent marine Bacteriovorax marinus SJ and the terrestrial Bdellovibrio bacteriovorus.</title>
        <authorList>
            <person name="Crossman L.C."/>
            <person name="Chen H."/>
            <person name="Cerdeno-Tarraga A.M."/>
            <person name="Brooks K."/>
            <person name="Quail M.A."/>
            <person name="Pineiro S.A."/>
            <person name="Hobley L."/>
            <person name="Sockett R.E."/>
            <person name="Bentley S.D."/>
            <person name="Parkhill J."/>
            <person name="Williams H.N."/>
            <person name="Stine O.C."/>
        </authorList>
    </citation>
    <scope>NUCLEOTIDE SEQUENCE [LARGE SCALE GENOMIC DNA]</scope>
    <source>
        <strain evidence="3">ATCC BAA-682 / DSM 15412 / SJ</strain>
    </source>
</reference>
<dbReference type="EMBL" id="FQ312005">
    <property type="protein sequence ID" value="CBW25568.1"/>
    <property type="molecule type" value="Genomic_DNA"/>
</dbReference>
<dbReference type="KEGG" id="bmx:BMS_0662"/>
<keyword evidence="1" id="KW-0732">Signal</keyword>
<evidence type="ECO:0000313" key="2">
    <source>
        <dbReference type="EMBL" id="CBW25568.1"/>
    </source>
</evidence>
<dbReference type="RefSeq" id="WP_014243354.1">
    <property type="nucleotide sequence ID" value="NC_016620.1"/>
</dbReference>
<evidence type="ECO:0000256" key="1">
    <source>
        <dbReference type="SAM" id="SignalP"/>
    </source>
</evidence>
<dbReference type="STRING" id="862908.BMS_0662"/>
<evidence type="ECO:0000313" key="3">
    <source>
        <dbReference type="Proteomes" id="UP000008963"/>
    </source>
</evidence>
<keyword evidence="3" id="KW-1185">Reference proteome</keyword>
<feature type="signal peptide" evidence="1">
    <location>
        <begin position="1"/>
        <end position="17"/>
    </location>
</feature>
<dbReference type="HOGENOM" id="CLU_2301906_0_0_7"/>
<organism evidence="2 3">
    <name type="scientific">Halobacteriovorax marinus (strain ATCC BAA-682 / DSM 15412 / SJ)</name>
    <name type="common">Bacteriovorax marinus</name>
    <dbReference type="NCBI Taxonomy" id="862908"/>
    <lineage>
        <taxon>Bacteria</taxon>
        <taxon>Pseudomonadati</taxon>
        <taxon>Bdellovibrionota</taxon>
        <taxon>Bacteriovoracia</taxon>
        <taxon>Bacteriovoracales</taxon>
        <taxon>Halobacteriovoraceae</taxon>
        <taxon>Halobacteriovorax</taxon>
    </lineage>
</organism>
<proteinExistence type="predicted"/>
<accession>E1X596</accession>
<dbReference type="AlphaFoldDB" id="E1X596"/>
<feature type="chain" id="PRO_5003154802" evidence="1">
    <location>
        <begin position="18"/>
        <end position="100"/>
    </location>
</feature>
<sequence>MKKLVLVALLFTSTSYAQYESSNIDFEMPIDVDGNFAASNNGKQLTSAQRLKLFREQLEKRNELMVKKKIETLRYKQELEMMKKIQNAFNQSMQNLNNIQ</sequence>
<dbReference type="PATRIC" id="fig|862908.3.peg.636"/>
<gene>
    <name evidence="2" type="ordered locus">BMS_0662</name>
</gene>
<protein>
    <submittedName>
        <fullName evidence="2">Exported protein</fullName>
    </submittedName>
</protein>